<dbReference type="Proteomes" id="UP000054093">
    <property type="component" value="Unassembled WGS sequence"/>
</dbReference>
<organism evidence="1 2">
    <name type="scientific">Helicobacter suis HS5</name>
    <dbReference type="NCBI Taxonomy" id="710394"/>
    <lineage>
        <taxon>Bacteria</taxon>
        <taxon>Pseudomonadati</taxon>
        <taxon>Campylobacterota</taxon>
        <taxon>Epsilonproteobacteria</taxon>
        <taxon>Campylobacterales</taxon>
        <taxon>Helicobacteraceae</taxon>
        <taxon>Helicobacter</taxon>
    </lineage>
</organism>
<protein>
    <submittedName>
        <fullName evidence="1">Transposase</fullName>
    </submittedName>
</protein>
<reference evidence="1 2" key="1">
    <citation type="journal article" date="2011" name="Vet. Res.">
        <title>Genome sequence of Helicobacter suis supports its role in gastric pathology.</title>
        <authorList>
            <person name="Vermoote M."/>
            <person name="Vandekerckhove T.T."/>
            <person name="Flahou B."/>
            <person name="Pasmans F."/>
            <person name="Smet A."/>
            <person name="De Groote D."/>
            <person name="Van Criekinge W."/>
            <person name="Ducatelle R."/>
            <person name="Haesebrouck F."/>
        </authorList>
    </citation>
    <scope>NUCLEOTIDE SEQUENCE [LARGE SCALE GENOMIC DNA]</scope>
    <source>
        <strain evidence="1 2">HS5</strain>
    </source>
</reference>
<gene>
    <name evidence="1" type="ORF">HSUHS5_0873</name>
</gene>
<dbReference type="AlphaFoldDB" id="E7G4G2"/>
<accession>E7G4G2</accession>
<dbReference type="InterPro" id="IPR028082">
    <property type="entry name" value="Peripla_BP_I"/>
</dbReference>
<name>E7G4G2_9HELI</name>
<dbReference type="SUPFAM" id="SSF53822">
    <property type="entry name" value="Periplasmic binding protein-like I"/>
    <property type="match status" value="1"/>
</dbReference>
<evidence type="ECO:0000313" key="1">
    <source>
        <dbReference type="EMBL" id="EFX41655.1"/>
    </source>
</evidence>
<proteinExistence type="predicted"/>
<evidence type="ECO:0000313" key="2">
    <source>
        <dbReference type="Proteomes" id="UP000054093"/>
    </source>
</evidence>
<sequence length="400" mass="45537">MRPRLLSPLPPAKQVVVALKPCSADCLKELYAKGQVFSFLARYSAEIKDHQLQDNYAIINDWLNPKLATSQPQQENAQNQEQSYKVAILVPKKVIGSYSDLSTNAILAYLALKNHDFTFKVFDSQQEDPDNLKQTYQSIVQEGFPFVIALLTQEGVQNLVAKTPLTLPTIIPTVNKHQLEKRMDLPSMLIFGGINFPSQVDMLLELSQHKPLVVYDDDSFRGAMLSKSLKDLGANILYEDTITFKKASTFGRELVHQRKYFKDAVVFFNTSIVKTGLLLSQIGMLSSRDRPLMYLSSQINFNLSMFMLTQPKDRKHLYITSAISKTSPYLSQTATLLNADLEYDWVSYASVDSLEHMLLRLNPSLERYFKEPMENQQIIYTNTIYTPKYLGFSPLIPPTH</sequence>
<comment type="caution">
    <text evidence="1">The sequence shown here is derived from an EMBL/GenBank/DDBJ whole genome shotgun (WGS) entry which is preliminary data.</text>
</comment>
<dbReference type="EMBL" id="ADHO01000173">
    <property type="protein sequence ID" value="EFX41655.1"/>
    <property type="molecule type" value="Genomic_DNA"/>
</dbReference>